<dbReference type="Proteomes" id="UP001165308">
    <property type="component" value="Unassembled WGS sequence"/>
</dbReference>
<reference evidence="1" key="1">
    <citation type="submission" date="2022-05" db="EMBL/GenBank/DDBJ databases">
        <title>Halomonas geminus sp. nov. and Halomonas llamarensis sp. nov. isolated from high-altitude salars of the Atacama Desert.</title>
        <authorList>
            <person name="Hintersatz C."/>
            <person name="Rojas L.A."/>
            <person name="Wei T.-S."/>
            <person name="Kutschke S."/>
            <person name="Lehmann F."/>
            <person name="Jain R."/>
            <person name="Pollmann K."/>
        </authorList>
    </citation>
    <scope>NUCLEOTIDE SEQUENCE</scope>
    <source>
        <strain evidence="1">ATCHA</strain>
    </source>
</reference>
<dbReference type="PANTHER" id="PTHR31480">
    <property type="entry name" value="BIFUNCTIONAL LYCOPENE CYCLASE/PHYTOENE SYNTHASE"/>
    <property type="match status" value="1"/>
</dbReference>
<dbReference type="Pfam" id="PF00494">
    <property type="entry name" value="SQS_PSY"/>
    <property type="match status" value="1"/>
</dbReference>
<dbReference type="SUPFAM" id="SSF48576">
    <property type="entry name" value="Terpenoid synthases"/>
    <property type="match status" value="1"/>
</dbReference>
<organism evidence="1 2">
    <name type="scientific">Halomonas llamarensis</name>
    <dbReference type="NCBI Taxonomy" id="2945104"/>
    <lineage>
        <taxon>Bacteria</taxon>
        <taxon>Pseudomonadati</taxon>
        <taxon>Pseudomonadota</taxon>
        <taxon>Gammaproteobacteria</taxon>
        <taxon>Oceanospirillales</taxon>
        <taxon>Halomonadaceae</taxon>
        <taxon>Halomonas</taxon>
    </lineage>
</organism>
<dbReference type="InterPro" id="IPR002060">
    <property type="entry name" value="Squ/phyt_synthse"/>
</dbReference>
<gene>
    <name evidence="1" type="ORF">M8006_15180</name>
</gene>
<sequence length="344" mass="38016">MTTTATTTSHATLRRHGKSFHWAGFFLPRQQLDDGARLYYVCRQVDDIADNAVGTPERQRARKVLCCLQSRLKAHLPDLASQPLANAGLTNADRQLVDALEADIVALFEQNARCLYAMQALVATMVMDLSPLHLPDEPALLDYAHGAAGTVGVMMCQLMNAREPDHSLAFAIDLGIAMQMTNVARDVLEDAQRGRIYLPQTWMSDNVTADAIVRGTPHARDEAWQATRYLVARAEDYYASGWQGLAYLPARSRLAIGIALRVYRQIGRRIVSLNAPDYWAQRVVVPTPNKVRQSILALPTLMHTTPARHDQTLHQGLEKTLAAYALTPRTLANTPQNSAGKTAP</sequence>
<dbReference type="EMBL" id="JAMJPJ010000034">
    <property type="protein sequence ID" value="MCL7931304.1"/>
    <property type="molecule type" value="Genomic_DNA"/>
</dbReference>
<comment type="caution">
    <text evidence="1">The sequence shown here is derived from an EMBL/GenBank/DDBJ whole genome shotgun (WGS) entry which is preliminary data.</text>
</comment>
<dbReference type="SFLD" id="SFLDG01018">
    <property type="entry name" value="Squalene/Phytoene_Synthase_Lik"/>
    <property type="match status" value="1"/>
</dbReference>
<evidence type="ECO:0000313" key="2">
    <source>
        <dbReference type="Proteomes" id="UP001165308"/>
    </source>
</evidence>
<dbReference type="CDD" id="cd00683">
    <property type="entry name" value="Trans_IPPS_HH"/>
    <property type="match status" value="1"/>
</dbReference>
<proteinExistence type="predicted"/>
<keyword evidence="2" id="KW-1185">Reference proteome</keyword>
<dbReference type="InterPro" id="IPR044843">
    <property type="entry name" value="Trans_IPPS_bact-type"/>
</dbReference>
<protein>
    <submittedName>
        <fullName evidence="1">Phytoene/squalene synthase family protein</fullName>
    </submittedName>
</protein>
<dbReference type="InterPro" id="IPR033904">
    <property type="entry name" value="Trans_IPPS_HH"/>
</dbReference>
<name>A0ABT0STY0_9GAMM</name>
<dbReference type="SFLD" id="SFLDG01212">
    <property type="entry name" value="Phytoene_synthase_like"/>
    <property type="match status" value="1"/>
</dbReference>
<dbReference type="SFLD" id="SFLDS00005">
    <property type="entry name" value="Isoprenoid_Synthase_Type_I"/>
    <property type="match status" value="1"/>
</dbReference>
<dbReference type="RefSeq" id="WP_250083637.1">
    <property type="nucleotide sequence ID" value="NZ_JAMJPJ010000034.1"/>
</dbReference>
<dbReference type="InterPro" id="IPR008949">
    <property type="entry name" value="Isoprenoid_synthase_dom_sf"/>
</dbReference>
<dbReference type="Gene3D" id="1.10.600.10">
    <property type="entry name" value="Farnesyl Diphosphate Synthase"/>
    <property type="match status" value="1"/>
</dbReference>
<accession>A0ABT0STY0</accession>
<evidence type="ECO:0000313" key="1">
    <source>
        <dbReference type="EMBL" id="MCL7931304.1"/>
    </source>
</evidence>